<protein>
    <recommendedName>
        <fullName evidence="1">Nucleotidyl transferase domain-containing protein</fullName>
    </recommendedName>
</protein>
<sequence>MTVCAKIIFCAKIVNKKTFIYKLRSSTIKHRYKKKPIKKEQCKMKEPVLVVMAAGMGSRYGGPKQIDPVGDNGEIIIDFSLFDAVKAGFKKAVFIIKKSIEADFKEIIGDRMSKIMDVKYAYQEVDVLPEGYRVPEGRIKPWGTAHAILCCKGLIDAPFAVINADDYYGRDAFSLMYNFLLYSRDDEYYRYAMVGYTLENTLTDYGHVARGVCVTSPDGFLTDIHERTHIEKRGGLTQYTEDDGKTWVTIPEGSTVSMNLWGFSESILEEIDARFPVFLDRAYKEDPKKAEFFLPSVVNELLVGKKATVKVLNSLDKWYGVTYREDKPVVVEAIRKMRRQGIYPAKLWEGRE</sequence>
<accession>A0A4Z0YEG4</accession>
<proteinExistence type="predicted"/>
<keyword evidence="3" id="KW-1185">Reference proteome</keyword>
<dbReference type="SUPFAM" id="SSF53448">
    <property type="entry name" value="Nucleotide-diphospho-sugar transferases"/>
    <property type="match status" value="1"/>
</dbReference>
<evidence type="ECO:0000313" key="3">
    <source>
        <dbReference type="Proteomes" id="UP000297714"/>
    </source>
</evidence>
<evidence type="ECO:0000313" key="2">
    <source>
        <dbReference type="EMBL" id="TGJ77290.1"/>
    </source>
</evidence>
<organism evidence="2 3">
    <name type="scientific">Caproiciproducens galactitolivorans</name>
    <dbReference type="NCBI Taxonomy" id="642589"/>
    <lineage>
        <taxon>Bacteria</taxon>
        <taxon>Bacillati</taxon>
        <taxon>Bacillota</taxon>
        <taxon>Clostridia</taxon>
        <taxon>Eubacteriales</taxon>
        <taxon>Acutalibacteraceae</taxon>
        <taxon>Caproiciproducens</taxon>
    </lineage>
</organism>
<dbReference type="EMBL" id="SRMQ01000002">
    <property type="protein sequence ID" value="TGJ77290.1"/>
    <property type="molecule type" value="Genomic_DNA"/>
</dbReference>
<evidence type="ECO:0000259" key="1">
    <source>
        <dbReference type="Pfam" id="PF00483"/>
    </source>
</evidence>
<dbReference type="AlphaFoldDB" id="A0A4Z0YEG4"/>
<dbReference type="InterPro" id="IPR005835">
    <property type="entry name" value="NTP_transferase_dom"/>
</dbReference>
<dbReference type="Proteomes" id="UP000297714">
    <property type="component" value="Unassembled WGS sequence"/>
</dbReference>
<dbReference type="InterPro" id="IPR029044">
    <property type="entry name" value="Nucleotide-diphossugar_trans"/>
</dbReference>
<gene>
    <name evidence="2" type="ORF">CAGA_06590</name>
</gene>
<dbReference type="Pfam" id="PF00483">
    <property type="entry name" value="NTP_transferase"/>
    <property type="match status" value="1"/>
</dbReference>
<feature type="domain" description="Nucleotidyl transferase" evidence="1">
    <location>
        <begin position="50"/>
        <end position="211"/>
    </location>
</feature>
<dbReference type="Gene3D" id="3.90.550.10">
    <property type="entry name" value="Spore Coat Polysaccharide Biosynthesis Protein SpsA, Chain A"/>
    <property type="match status" value="1"/>
</dbReference>
<reference evidence="2 3" key="1">
    <citation type="submission" date="2019-04" db="EMBL/GenBank/DDBJ databases">
        <authorList>
            <person name="Poehlein A."/>
            <person name="Bengelsdorf F.R."/>
            <person name="Duerre P."/>
            <person name="Daniel R."/>
        </authorList>
    </citation>
    <scope>NUCLEOTIDE SEQUENCE [LARGE SCALE GENOMIC DNA]</scope>
    <source>
        <strain evidence="2 3">BS-1</strain>
    </source>
</reference>
<name>A0A4Z0YEG4_9FIRM</name>
<comment type="caution">
    <text evidence="2">The sequence shown here is derived from an EMBL/GenBank/DDBJ whole genome shotgun (WGS) entry which is preliminary data.</text>
</comment>